<keyword evidence="2" id="KW-0808">Transferase</keyword>
<sequence length="157" mass="18422">MRSIRLIWVGKTQEPYLRSGINTYIKKLSHYIKIDSDEIKPAQYSSGTVNQWRRQETEKMMKKMDASELNIFLDQNGERQTSKGLALWFEKQMSYGISRANFFIGGAYGIDKSILPSGIQYLSLSEMTFTHQMVRLFLLEQIYRAFTIIRGEPYHNY</sequence>
<dbReference type="PIRSF" id="PIRSF004505">
    <property type="entry name" value="MT_bac"/>
    <property type="match status" value="1"/>
</dbReference>
<evidence type="ECO:0000256" key="2">
    <source>
        <dbReference type="ARBA" id="ARBA00022679"/>
    </source>
</evidence>
<gene>
    <name evidence="5" type="ORF">METZ01_LOCUS140331</name>
</gene>
<dbReference type="Gene3D" id="3.40.1280.10">
    <property type="match status" value="1"/>
</dbReference>
<dbReference type="InterPro" id="IPR003742">
    <property type="entry name" value="RlmH-like"/>
</dbReference>
<keyword evidence="1" id="KW-0489">Methyltransferase</keyword>
<comment type="similarity">
    <text evidence="4">Belongs to the RNA methyltransferase RlmH family.</text>
</comment>
<dbReference type="CDD" id="cd18081">
    <property type="entry name" value="RlmH-like"/>
    <property type="match status" value="1"/>
</dbReference>
<evidence type="ECO:0000256" key="1">
    <source>
        <dbReference type="ARBA" id="ARBA00022603"/>
    </source>
</evidence>
<dbReference type="InterPro" id="IPR029026">
    <property type="entry name" value="tRNA_m1G_MTases_N"/>
</dbReference>
<dbReference type="GO" id="GO:0006364">
    <property type="term" value="P:rRNA processing"/>
    <property type="evidence" value="ECO:0007669"/>
    <property type="project" value="InterPro"/>
</dbReference>
<proteinExistence type="inferred from homology"/>
<dbReference type="EMBL" id="UINC01020950">
    <property type="protein sequence ID" value="SVA87477.1"/>
    <property type="molecule type" value="Genomic_DNA"/>
</dbReference>
<dbReference type="GO" id="GO:0032259">
    <property type="term" value="P:methylation"/>
    <property type="evidence" value="ECO:0007669"/>
    <property type="project" value="UniProtKB-KW"/>
</dbReference>
<dbReference type="HAMAP" id="MF_00658">
    <property type="entry name" value="23SrRNA_methyltr_H"/>
    <property type="match status" value="1"/>
</dbReference>
<dbReference type="Pfam" id="PF02590">
    <property type="entry name" value="SPOUT_MTase"/>
    <property type="match status" value="1"/>
</dbReference>
<evidence type="ECO:0008006" key="6">
    <source>
        <dbReference type="Google" id="ProtNLM"/>
    </source>
</evidence>
<evidence type="ECO:0000256" key="3">
    <source>
        <dbReference type="ARBA" id="ARBA00022691"/>
    </source>
</evidence>
<reference evidence="5" key="1">
    <citation type="submission" date="2018-05" db="EMBL/GenBank/DDBJ databases">
        <authorList>
            <person name="Lanie J.A."/>
            <person name="Ng W.-L."/>
            <person name="Kazmierczak K.M."/>
            <person name="Andrzejewski T.M."/>
            <person name="Davidsen T.M."/>
            <person name="Wayne K.J."/>
            <person name="Tettelin H."/>
            <person name="Glass J.I."/>
            <person name="Rusch D."/>
            <person name="Podicherti R."/>
            <person name="Tsui H.-C.T."/>
            <person name="Winkler M.E."/>
        </authorList>
    </citation>
    <scope>NUCLEOTIDE SEQUENCE</scope>
</reference>
<dbReference type="SUPFAM" id="SSF75217">
    <property type="entry name" value="alpha/beta knot"/>
    <property type="match status" value="1"/>
</dbReference>
<evidence type="ECO:0000313" key="5">
    <source>
        <dbReference type="EMBL" id="SVA87477.1"/>
    </source>
</evidence>
<organism evidence="5">
    <name type="scientific">marine metagenome</name>
    <dbReference type="NCBI Taxonomy" id="408172"/>
    <lineage>
        <taxon>unclassified sequences</taxon>
        <taxon>metagenomes</taxon>
        <taxon>ecological metagenomes</taxon>
    </lineage>
</organism>
<accession>A0A381ZFG7</accession>
<dbReference type="GO" id="GO:0008168">
    <property type="term" value="F:methyltransferase activity"/>
    <property type="evidence" value="ECO:0007669"/>
    <property type="project" value="UniProtKB-KW"/>
</dbReference>
<keyword evidence="3" id="KW-0949">S-adenosyl-L-methionine</keyword>
<name>A0A381ZFG7_9ZZZZ</name>
<dbReference type="PANTHER" id="PTHR33603:SF1">
    <property type="entry name" value="RIBOSOMAL RNA LARGE SUBUNIT METHYLTRANSFERASE H"/>
    <property type="match status" value="1"/>
</dbReference>
<dbReference type="InterPro" id="IPR029028">
    <property type="entry name" value="Alpha/beta_knot_MTases"/>
</dbReference>
<evidence type="ECO:0000256" key="4">
    <source>
        <dbReference type="ARBA" id="ARBA00038303"/>
    </source>
</evidence>
<dbReference type="AlphaFoldDB" id="A0A381ZFG7"/>
<dbReference type="PANTHER" id="PTHR33603">
    <property type="entry name" value="METHYLTRANSFERASE"/>
    <property type="match status" value="1"/>
</dbReference>
<protein>
    <recommendedName>
        <fullName evidence="6">Ribosomal RNA large subunit methyltransferase H</fullName>
    </recommendedName>
</protein>